<sequence length="248" mass="26603">MTESKKTAIVTGGATGLGKAITKAFTEAGIFTIIIGRTQKKLDAAKEEFGDRCGYEQFDLTNLKAIPDLVDALEKKYGSLNILVNNAGIHLKKFALDTTDEEFQKVILTNQNVVFTLSREVAKKMVNYGSGAILNISSMAAHYGIPQVIGYTAAKSAVEGMTRALTVEWAPKGIRVNAIAPGFIYSEMSAKALNNDPERKQKVFSRTPMGRMGQPEEVASAALFLVSEAASYITGVVLPVDGGNSIGF</sequence>
<dbReference type="PRINTS" id="PR00080">
    <property type="entry name" value="SDRFAMILY"/>
</dbReference>
<dbReference type="InterPro" id="IPR036291">
    <property type="entry name" value="NAD(P)-bd_dom_sf"/>
</dbReference>
<dbReference type="Gene3D" id="3.40.50.720">
    <property type="entry name" value="NAD(P)-binding Rossmann-like Domain"/>
    <property type="match status" value="1"/>
</dbReference>
<dbReference type="InterPro" id="IPR002347">
    <property type="entry name" value="SDR_fam"/>
</dbReference>
<name>A0A1I1UE95_9BACT</name>
<dbReference type="GO" id="GO:0016616">
    <property type="term" value="F:oxidoreductase activity, acting on the CH-OH group of donors, NAD or NADP as acceptor"/>
    <property type="evidence" value="ECO:0007669"/>
    <property type="project" value="TreeGrafter"/>
</dbReference>
<dbReference type="STRING" id="385682.SAMN05444380_10147"/>
<evidence type="ECO:0000256" key="1">
    <source>
        <dbReference type="ARBA" id="ARBA00006484"/>
    </source>
</evidence>
<dbReference type="Proteomes" id="UP000181976">
    <property type="component" value="Unassembled WGS sequence"/>
</dbReference>
<dbReference type="EMBL" id="FONA01000001">
    <property type="protein sequence ID" value="SFD69166.1"/>
    <property type="molecule type" value="Genomic_DNA"/>
</dbReference>
<dbReference type="OrthoDB" id="9803333at2"/>
<dbReference type="PANTHER" id="PTHR42760">
    <property type="entry name" value="SHORT-CHAIN DEHYDROGENASES/REDUCTASES FAMILY MEMBER"/>
    <property type="match status" value="1"/>
</dbReference>
<dbReference type="CDD" id="cd05233">
    <property type="entry name" value="SDR_c"/>
    <property type="match status" value="1"/>
</dbReference>
<evidence type="ECO:0000313" key="4">
    <source>
        <dbReference type="Proteomes" id="UP000181976"/>
    </source>
</evidence>
<organism evidence="3 4">
    <name type="scientific">Thermophagus xiamenensis</name>
    <dbReference type="NCBI Taxonomy" id="385682"/>
    <lineage>
        <taxon>Bacteria</taxon>
        <taxon>Pseudomonadati</taxon>
        <taxon>Bacteroidota</taxon>
        <taxon>Bacteroidia</taxon>
        <taxon>Marinilabiliales</taxon>
        <taxon>Marinilabiliaceae</taxon>
        <taxon>Thermophagus</taxon>
    </lineage>
</organism>
<dbReference type="Pfam" id="PF13561">
    <property type="entry name" value="adh_short_C2"/>
    <property type="match status" value="1"/>
</dbReference>
<dbReference type="PRINTS" id="PR00081">
    <property type="entry name" value="GDHRDH"/>
</dbReference>
<dbReference type="NCBIfam" id="NF005559">
    <property type="entry name" value="PRK07231.1"/>
    <property type="match status" value="1"/>
</dbReference>
<gene>
    <name evidence="3" type="ORF">SAMN05444380_10147</name>
</gene>
<dbReference type="InParanoid" id="A0A1I1UE95"/>
<accession>A0A1I1UE95</accession>
<dbReference type="SUPFAM" id="SSF51735">
    <property type="entry name" value="NAD(P)-binding Rossmann-fold domains"/>
    <property type="match status" value="1"/>
</dbReference>
<comment type="similarity">
    <text evidence="1">Belongs to the short-chain dehydrogenases/reductases (SDR) family.</text>
</comment>
<dbReference type="eggNOG" id="COG1028">
    <property type="taxonomic scope" value="Bacteria"/>
</dbReference>
<dbReference type="PANTHER" id="PTHR42760:SF115">
    <property type="entry name" value="3-OXOACYL-[ACYL-CARRIER-PROTEIN] REDUCTASE FABG"/>
    <property type="match status" value="1"/>
</dbReference>
<protein>
    <submittedName>
        <fullName evidence="3">NAD(P)-dependent dehydrogenase, short-chain alcohol dehydrogenase family</fullName>
    </submittedName>
</protein>
<evidence type="ECO:0000313" key="3">
    <source>
        <dbReference type="EMBL" id="SFD69166.1"/>
    </source>
</evidence>
<keyword evidence="4" id="KW-1185">Reference proteome</keyword>
<proteinExistence type="inferred from homology"/>
<evidence type="ECO:0000256" key="2">
    <source>
        <dbReference type="ARBA" id="ARBA00023002"/>
    </source>
</evidence>
<dbReference type="AlphaFoldDB" id="A0A1I1UE95"/>
<dbReference type="FunFam" id="3.40.50.720:FF:000084">
    <property type="entry name" value="Short-chain dehydrogenase reductase"/>
    <property type="match status" value="1"/>
</dbReference>
<dbReference type="RefSeq" id="WP_010527293.1">
    <property type="nucleotide sequence ID" value="NZ_AFSL01000040.1"/>
</dbReference>
<keyword evidence="2" id="KW-0560">Oxidoreductase</keyword>
<reference evidence="3 4" key="1">
    <citation type="submission" date="2016-10" db="EMBL/GenBank/DDBJ databases">
        <authorList>
            <person name="de Groot N.N."/>
        </authorList>
    </citation>
    <scope>NUCLEOTIDE SEQUENCE [LARGE SCALE GENOMIC DNA]</scope>
    <source>
        <strain evidence="3 4">DSM 19012</strain>
    </source>
</reference>